<sequence>MNVFPDFGAVGASGEFAAVIGALLTYVLIGAVLTLLVSATIWAIAAHTGNPYTAQKARIGVFVALGTAALAGAGIAWANFLLTIGDRL</sequence>
<keyword evidence="3" id="KW-1185">Reference proteome</keyword>
<dbReference type="InterPro" id="IPR046094">
    <property type="entry name" value="DUF6112"/>
</dbReference>
<dbReference type="AlphaFoldDB" id="A0A542Y9H1"/>
<comment type="caution">
    <text evidence="2">The sequence shown here is derived from an EMBL/GenBank/DDBJ whole genome shotgun (WGS) entry which is preliminary data.</text>
</comment>
<proteinExistence type="predicted"/>
<organism evidence="2 3">
    <name type="scientific">Leucobacter komagatae</name>
    <dbReference type="NCBI Taxonomy" id="55969"/>
    <lineage>
        <taxon>Bacteria</taxon>
        <taxon>Bacillati</taxon>
        <taxon>Actinomycetota</taxon>
        <taxon>Actinomycetes</taxon>
        <taxon>Micrococcales</taxon>
        <taxon>Microbacteriaceae</taxon>
        <taxon>Leucobacter</taxon>
    </lineage>
</organism>
<evidence type="ECO:0008006" key="4">
    <source>
        <dbReference type="Google" id="ProtNLM"/>
    </source>
</evidence>
<evidence type="ECO:0000313" key="3">
    <source>
        <dbReference type="Proteomes" id="UP000319094"/>
    </source>
</evidence>
<dbReference type="Pfam" id="PF19607">
    <property type="entry name" value="DUF6112"/>
    <property type="match status" value="1"/>
</dbReference>
<feature type="transmembrane region" description="Helical" evidence="1">
    <location>
        <begin position="20"/>
        <end position="45"/>
    </location>
</feature>
<dbReference type="OrthoDB" id="4774950at2"/>
<dbReference type="EMBL" id="VFON01000001">
    <property type="protein sequence ID" value="TQL44738.1"/>
    <property type="molecule type" value="Genomic_DNA"/>
</dbReference>
<keyword evidence="1" id="KW-0812">Transmembrane</keyword>
<evidence type="ECO:0000256" key="1">
    <source>
        <dbReference type="SAM" id="Phobius"/>
    </source>
</evidence>
<keyword evidence="1" id="KW-0472">Membrane</keyword>
<name>A0A542Y9H1_9MICO</name>
<feature type="transmembrane region" description="Helical" evidence="1">
    <location>
        <begin position="57"/>
        <end position="82"/>
    </location>
</feature>
<reference evidence="2 3" key="1">
    <citation type="submission" date="2019-06" db="EMBL/GenBank/DDBJ databases">
        <title>Sequencing the genomes of 1000 actinobacteria strains.</title>
        <authorList>
            <person name="Klenk H.-P."/>
        </authorList>
    </citation>
    <scope>NUCLEOTIDE SEQUENCE [LARGE SCALE GENOMIC DNA]</scope>
    <source>
        <strain evidence="2 3">DSM 8803</strain>
    </source>
</reference>
<evidence type="ECO:0000313" key="2">
    <source>
        <dbReference type="EMBL" id="TQL44738.1"/>
    </source>
</evidence>
<dbReference type="RefSeq" id="WP_141887875.1">
    <property type="nucleotide sequence ID" value="NZ_BAAAUY010000006.1"/>
</dbReference>
<dbReference type="Proteomes" id="UP000319094">
    <property type="component" value="Unassembled WGS sequence"/>
</dbReference>
<keyword evidence="1" id="KW-1133">Transmembrane helix</keyword>
<accession>A0A542Y9H1</accession>
<gene>
    <name evidence="2" type="ORF">FB468_2806</name>
</gene>
<protein>
    <recommendedName>
        <fullName evidence="4">Integral membrane protein</fullName>
    </recommendedName>
</protein>